<evidence type="ECO:0000313" key="5">
    <source>
        <dbReference type="EMBL" id="GBG59449.1"/>
    </source>
</evidence>
<dbReference type="SMART" id="SM01393">
    <property type="entry name" value="Ribosomal_L32e"/>
    <property type="match status" value="1"/>
</dbReference>
<evidence type="ECO:0000256" key="3">
    <source>
        <dbReference type="ARBA" id="ARBA00023274"/>
    </source>
</evidence>
<evidence type="ECO:0000259" key="4">
    <source>
        <dbReference type="Pfam" id="PF00085"/>
    </source>
</evidence>
<dbReference type="InterPro" id="IPR001515">
    <property type="entry name" value="Ribosomal_eL32"/>
</dbReference>
<dbReference type="GO" id="GO:0003735">
    <property type="term" value="F:structural constituent of ribosome"/>
    <property type="evidence" value="ECO:0007669"/>
    <property type="project" value="InterPro"/>
</dbReference>
<dbReference type="Gramene" id="GBG59449">
    <property type="protein sequence ID" value="GBG59449"/>
    <property type="gene ID" value="CBR_g38474"/>
</dbReference>
<dbReference type="Gene3D" id="3.40.30.10">
    <property type="entry name" value="Glutaredoxin"/>
    <property type="match status" value="1"/>
</dbReference>
<dbReference type="OrthoDB" id="268693at2759"/>
<dbReference type="CDD" id="cd02947">
    <property type="entry name" value="TRX_family"/>
    <property type="match status" value="1"/>
</dbReference>
<dbReference type="PANTHER" id="PTHR23413">
    <property type="entry name" value="60S RIBOSOMAL PROTEIN L32 AND DNA-DIRECTED RNA POLYMERASE II, SUBUNIT N"/>
    <property type="match status" value="1"/>
</dbReference>
<dbReference type="Proteomes" id="UP000265515">
    <property type="component" value="Unassembled WGS sequence"/>
</dbReference>
<proteinExistence type="inferred from homology"/>
<sequence length="140" mass="15886">MPNIGYGLNKKTRHIHPNCFKKFVFDNVKELDTLLMHNRVFCIEIAHAVSTLKRKAIMERAAQLNIRVTNGAVCLHSQEDEYKFYEVDVNSVPGSLVKRSGITKMPTIQLWKDGEKQAEVSGGSEAWVVIDKVKDMIRNG</sequence>
<keyword evidence="2" id="KW-0689">Ribosomal protein</keyword>
<dbReference type="SUPFAM" id="SSF52833">
    <property type="entry name" value="Thioredoxin-like"/>
    <property type="match status" value="1"/>
</dbReference>
<evidence type="ECO:0000313" key="6">
    <source>
        <dbReference type="Proteomes" id="UP000265515"/>
    </source>
</evidence>
<dbReference type="GO" id="GO:0022625">
    <property type="term" value="C:cytosolic large ribosomal subunit"/>
    <property type="evidence" value="ECO:0007669"/>
    <property type="project" value="TreeGrafter"/>
</dbReference>
<dbReference type="Pfam" id="PF00085">
    <property type="entry name" value="Thioredoxin"/>
    <property type="match status" value="1"/>
</dbReference>
<dbReference type="InterPro" id="IPR013766">
    <property type="entry name" value="Thioredoxin_domain"/>
</dbReference>
<evidence type="ECO:0000256" key="2">
    <source>
        <dbReference type="ARBA" id="ARBA00022980"/>
    </source>
</evidence>
<dbReference type="AlphaFoldDB" id="A0A388JNQ2"/>
<accession>A0A388JNQ2</accession>
<dbReference type="InterPro" id="IPR036351">
    <property type="entry name" value="Ribosomal_eL32_sf"/>
</dbReference>
<comment type="similarity">
    <text evidence="1">Belongs to the eukaryotic ribosomal protein eL32 family.</text>
</comment>
<keyword evidence="6" id="KW-1185">Reference proteome</keyword>
<organism evidence="5 6">
    <name type="scientific">Chara braunii</name>
    <name type="common">Braun's stonewort</name>
    <dbReference type="NCBI Taxonomy" id="69332"/>
    <lineage>
        <taxon>Eukaryota</taxon>
        <taxon>Viridiplantae</taxon>
        <taxon>Streptophyta</taxon>
        <taxon>Charophyceae</taxon>
        <taxon>Charales</taxon>
        <taxon>Characeae</taxon>
        <taxon>Chara</taxon>
    </lineage>
</organism>
<gene>
    <name evidence="5" type="ORF">CBR_g38474</name>
</gene>
<dbReference type="SUPFAM" id="SSF52042">
    <property type="entry name" value="Ribosomal protein L32e"/>
    <property type="match status" value="1"/>
</dbReference>
<name>A0A388JNQ2_CHABU</name>
<feature type="domain" description="Thioredoxin" evidence="4">
    <location>
        <begin position="79"/>
        <end position="132"/>
    </location>
</feature>
<comment type="caution">
    <text evidence="5">The sequence shown here is derived from an EMBL/GenBank/DDBJ whole genome shotgun (WGS) entry which is preliminary data.</text>
</comment>
<evidence type="ECO:0000256" key="1">
    <source>
        <dbReference type="ARBA" id="ARBA00008431"/>
    </source>
</evidence>
<dbReference type="Pfam" id="PF01655">
    <property type="entry name" value="Ribosomal_L32e"/>
    <property type="match status" value="1"/>
</dbReference>
<dbReference type="PANTHER" id="PTHR23413:SF1">
    <property type="entry name" value="RIBOSOMAL PROTEIN L32"/>
    <property type="match status" value="1"/>
</dbReference>
<dbReference type="InterPro" id="IPR036249">
    <property type="entry name" value="Thioredoxin-like_sf"/>
</dbReference>
<keyword evidence="3" id="KW-0687">Ribonucleoprotein</keyword>
<protein>
    <recommendedName>
        <fullName evidence="4">Thioredoxin domain-containing protein</fullName>
    </recommendedName>
</protein>
<dbReference type="GO" id="GO:0006412">
    <property type="term" value="P:translation"/>
    <property type="evidence" value="ECO:0007669"/>
    <property type="project" value="InterPro"/>
</dbReference>
<reference evidence="5 6" key="1">
    <citation type="journal article" date="2018" name="Cell">
        <title>The Chara Genome: Secondary Complexity and Implications for Plant Terrestrialization.</title>
        <authorList>
            <person name="Nishiyama T."/>
            <person name="Sakayama H."/>
            <person name="Vries J.D."/>
            <person name="Buschmann H."/>
            <person name="Saint-Marcoux D."/>
            <person name="Ullrich K.K."/>
            <person name="Haas F.B."/>
            <person name="Vanderstraeten L."/>
            <person name="Becker D."/>
            <person name="Lang D."/>
            <person name="Vosolsobe S."/>
            <person name="Rombauts S."/>
            <person name="Wilhelmsson P.K.I."/>
            <person name="Janitza P."/>
            <person name="Kern R."/>
            <person name="Heyl A."/>
            <person name="Rumpler F."/>
            <person name="Villalobos L.I.A.C."/>
            <person name="Clay J.M."/>
            <person name="Skokan R."/>
            <person name="Toyoda A."/>
            <person name="Suzuki Y."/>
            <person name="Kagoshima H."/>
            <person name="Schijlen E."/>
            <person name="Tajeshwar N."/>
            <person name="Catarino B."/>
            <person name="Hetherington A.J."/>
            <person name="Saltykova A."/>
            <person name="Bonnot C."/>
            <person name="Breuninger H."/>
            <person name="Symeonidi A."/>
            <person name="Radhakrishnan G.V."/>
            <person name="Van Nieuwerburgh F."/>
            <person name="Deforce D."/>
            <person name="Chang C."/>
            <person name="Karol K.G."/>
            <person name="Hedrich R."/>
            <person name="Ulvskov P."/>
            <person name="Glockner G."/>
            <person name="Delwiche C.F."/>
            <person name="Petrasek J."/>
            <person name="Van de Peer Y."/>
            <person name="Friml J."/>
            <person name="Beilby M."/>
            <person name="Dolan L."/>
            <person name="Kohara Y."/>
            <person name="Sugano S."/>
            <person name="Fujiyama A."/>
            <person name="Delaux P.-M."/>
            <person name="Quint M."/>
            <person name="TheiBen G."/>
            <person name="Hagemann M."/>
            <person name="Harholt J."/>
            <person name="Dunand C."/>
            <person name="Zachgo S."/>
            <person name="Langdale J."/>
            <person name="Maumus F."/>
            <person name="Straeten D.V.D."/>
            <person name="Gould S.B."/>
            <person name="Rensing S.A."/>
        </authorList>
    </citation>
    <scope>NUCLEOTIDE SEQUENCE [LARGE SCALE GENOMIC DNA]</scope>
    <source>
        <strain evidence="5 6">S276</strain>
    </source>
</reference>
<dbReference type="CDD" id="cd00513">
    <property type="entry name" value="Ribosomal_L32_L32e"/>
    <property type="match status" value="1"/>
</dbReference>
<dbReference type="STRING" id="69332.A0A388JNQ2"/>
<dbReference type="EMBL" id="BFEA01000004">
    <property type="protein sequence ID" value="GBG59449.1"/>
    <property type="molecule type" value="Genomic_DNA"/>
</dbReference>